<evidence type="ECO:0000256" key="2">
    <source>
        <dbReference type="SAM" id="MobiDB-lite"/>
    </source>
</evidence>
<dbReference type="SUPFAM" id="SSF51679">
    <property type="entry name" value="Bacterial luciferase-like"/>
    <property type="match status" value="1"/>
</dbReference>
<organism evidence="4">
    <name type="scientific">marine sediment metagenome</name>
    <dbReference type="NCBI Taxonomy" id="412755"/>
    <lineage>
        <taxon>unclassified sequences</taxon>
        <taxon>metagenomes</taxon>
        <taxon>ecological metagenomes</taxon>
    </lineage>
</organism>
<dbReference type="AlphaFoldDB" id="A0A0F9BEJ2"/>
<keyword evidence="1" id="KW-0560">Oxidoreductase</keyword>
<dbReference type="InterPro" id="IPR011251">
    <property type="entry name" value="Luciferase-like_dom"/>
</dbReference>
<feature type="non-terminal residue" evidence="4">
    <location>
        <position position="1"/>
    </location>
</feature>
<feature type="region of interest" description="Disordered" evidence="2">
    <location>
        <begin position="138"/>
        <end position="186"/>
    </location>
</feature>
<feature type="compositionally biased region" description="Basic and acidic residues" evidence="2">
    <location>
        <begin position="149"/>
        <end position="166"/>
    </location>
</feature>
<comment type="caution">
    <text evidence="4">The sequence shown here is derived from an EMBL/GenBank/DDBJ whole genome shotgun (WGS) entry which is preliminary data.</text>
</comment>
<dbReference type="GO" id="GO:0016705">
    <property type="term" value="F:oxidoreductase activity, acting on paired donors, with incorporation or reduction of molecular oxygen"/>
    <property type="evidence" value="ECO:0007669"/>
    <property type="project" value="InterPro"/>
</dbReference>
<evidence type="ECO:0000259" key="3">
    <source>
        <dbReference type="Pfam" id="PF00296"/>
    </source>
</evidence>
<evidence type="ECO:0000256" key="1">
    <source>
        <dbReference type="ARBA" id="ARBA00023002"/>
    </source>
</evidence>
<reference evidence="4" key="1">
    <citation type="journal article" date="2015" name="Nature">
        <title>Complex archaea that bridge the gap between prokaryotes and eukaryotes.</title>
        <authorList>
            <person name="Spang A."/>
            <person name="Saw J.H."/>
            <person name="Jorgensen S.L."/>
            <person name="Zaremba-Niedzwiedzka K."/>
            <person name="Martijn J."/>
            <person name="Lind A.E."/>
            <person name="van Eijk R."/>
            <person name="Schleper C."/>
            <person name="Guy L."/>
            <person name="Ettema T.J."/>
        </authorList>
    </citation>
    <scope>NUCLEOTIDE SEQUENCE</scope>
</reference>
<dbReference type="PANTHER" id="PTHR43244">
    <property type="match status" value="1"/>
</dbReference>
<dbReference type="InterPro" id="IPR036661">
    <property type="entry name" value="Luciferase-like_sf"/>
</dbReference>
<dbReference type="EMBL" id="LAZR01041353">
    <property type="protein sequence ID" value="KKL12207.1"/>
    <property type="molecule type" value="Genomic_DNA"/>
</dbReference>
<dbReference type="CDD" id="cd01097">
    <property type="entry name" value="Tetrahydromethanopterin_reductase"/>
    <property type="match status" value="1"/>
</dbReference>
<dbReference type="Gene3D" id="3.20.20.30">
    <property type="entry name" value="Luciferase-like domain"/>
    <property type="match status" value="1"/>
</dbReference>
<dbReference type="Pfam" id="PF00296">
    <property type="entry name" value="Bac_luciferase"/>
    <property type="match status" value="1"/>
</dbReference>
<gene>
    <name evidence="4" type="ORF">LCGC14_2538060</name>
</gene>
<protein>
    <recommendedName>
        <fullName evidence="3">Luciferase-like domain-containing protein</fullName>
    </recommendedName>
</protein>
<feature type="domain" description="Luciferase-like" evidence="3">
    <location>
        <begin position="2"/>
        <end position="163"/>
    </location>
</feature>
<evidence type="ECO:0000313" key="4">
    <source>
        <dbReference type="EMBL" id="KKL12207.1"/>
    </source>
</evidence>
<name>A0A0F9BEJ2_9ZZZZ</name>
<proteinExistence type="predicted"/>
<sequence length="186" mass="21061">TAFLERTQRVTVGGMVVPAIGIRRHPIDVALDFASLARLHPGRVALCVGTGEAMNEQTTTGLWPPLRERMERTTEAIELIRKAWTADDYFHWKGKHFTSFFYLYDKPEQPIPIYCAGNGPKMAYNAGYYADGHVAVGHRGQHLHRPRRDRNDASARRRHPDRRDATGDNGAVRATGHRLPGETHRR</sequence>
<dbReference type="InterPro" id="IPR050564">
    <property type="entry name" value="F420-G6PD/mer"/>
</dbReference>
<feature type="compositionally biased region" description="Basic residues" evidence="2">
    <location>
        <begin position="139"/>
        <end position="148"/>
    </location>
</feature>
<accession>A0A0F9BEJ2</accession>
<dbReference type="PANTHER" id="PTHR43244:SF1">
    <property type="entry name" value="5,10-METHYLENETETRAHYDROMETHANOPTERIN REDUCTASE"/>
    <property type="match status" value="1"/>
</dbReference>